<dbReference type="PANTHER" id="PTHR43774:SF1">
    <property type="entry name" value="PEPTIDE METHIONINE SULFOXIDE REDUCTASE MSRA 2"/>
    <property type="match status" value="1"/>
</dbReference>
<dbReference type="NCBIfam" id="TIGR00401">
    <property type="entry name" value="msrA"/>
    <property type="match status" value="1"/>
</dbReference>
<reference evidence="6" key="1">
    <citation type="submission" date="2021-06" db="EMBL/GenBank/DDBJ databases">
        <authorList>
            <person name="Kallberg Y."/>
            <person name="Tangrot J."/>
            <person name="Rosling A."/>
        </authorList>
    </citation>
    <scope>NUCLEOTIDE SEQUENCE</scope>
    <source>
        <strain evidence="6">CL551</strain>
    </source>
</reference>
<proteinExistence type="inferred from homology"/>
<accession>A0A9N9CEX4</accession>
<dbReference type="EMBL" id="CAJVPV010005919">
    <property type="protein sequence ID" value="CAG8597977.1"/>
    <property type="molecule type" value="Genomic_DNA"/>
</dbReference>
<gene>
    <name evidence="6" type="ORF">AMORRO_LOCUS7653</name>
</gene>
<sequence>MNTLEKATFAAGCFWGVEHIFAKNFDIKTRVGFIGGKVENPSYKKVCTGETNHAEACQILYDPSKISYATLVEFFYKTHDASTLNRQGNDNGTQYRSAIFYHSEEQKRIAEEVTKKVQEKINKEKDIYSGDKIVTTIEEAGEFYDAEEMHQKYLDKVPNGYQCATHYIRW</sequence>
<protein>
    <recommendedName>
        <fullName evidence="2">peptide-methionine (S)-S-oxide reductase</fullName>
        <ecNumber evidence="2">1.8.4.11</ecNumber>
    </recommendedName>
    <alternativeName>
        <fullName evidence="4">Peptide-methionine (S)-S-oxide reductase</fullName>
    </alternativeName>
</protein>
<organism evidence="6 7">
    <name type="scientific">Acaulospora morrowiae</name>
    <dbReference type="NCBI Taxonomy" id="94023"/>
    <lineage>
        <taxon>Eukaryota</taxon>
        <taxon>Fungi</taxon>
        <taxon>Fungi incertae sedis</taxon>
        <taxon>Mucoromycota</taxon>
        <taxon>Glomeromycotina</taxon>
        <taxon>Glomeromycetes</taxon>
        <taxon>Diversisporales</taxon>
        <taxon>Acaulosporaceae</taxon>
        <taxon>Acaulospora</taxon>
    </lineage>
</organism>
<dbReference type="AlphaFoldDB" id="A0A9N9CEX4"/>
<comment type="caution">
    <text evidence="6">The sequence shown here is derived from an EMBL/GenBank/DDBJ whole genome shotgun (WGS) entry which is preliminary data.</text>
</comment>
<dbReference type="Proteomes" id="UP000789342">
    <property type="component" value="Unassembled WGS sequence"/>
</dbReference>
<dbReference type="Gene3D" id="3.30.1060.10">
    <property type="entry name" value="Peptide methionine sulphoxide reductase MsrA"/>
    <property type="match status" value="1"/>
</dbReference>
<evidence type="ECO:0000256" key="4">
    <source>
        <dbReference type="ARBA" id="ARBA00030643"/>
    </source>
</evidence>
<dbReference type="SUPFAM" id="SSF55068">
    <property type="entry name" value="Peptide methionine sulfoxide reductase"/>
    <property type="match status" value="1"/>
</dbReference>
<dbReference type="Pfam" id="PF01625">
    <property type="entry name" value="PMSR"/>
    <property type="match status" value="1"/>
</dbReference>
<feature type="domain" description="Peptide methionine sulphoxide reductase MsrA" evidence="5">
    <location>
        <begin position="6"/>
        <end position="163"/>
    </location>
</feature>
<dbReference type="HAMAP" id="MF_01401">
    <property type="entry name" value="MsrA"/>
    <property type="match status" value="1"/>
</dbReference>
<name>A0A9N9CEX4_9GLOM</name>
<evidence type="ECO:0000313" key="6">
    <source>
        <dbReference type="EMBL" id="CAG8597977.1"/>
    </source>
</evidence>
<evidence type="ECO:0000256" key="1">
    <source>
        <dbReference type="ARBA" id="ARBA00005591"/>
    </source>
</evidence>
<comment type="similarity">
    <text evidence="1">Belongs to the MsrA Met sulfoxide reductase family.</text>
</comment>
<dbReference type="InterPro" id="IPR002569">
    <property type="entry name" value="Met_Sox_Rdtase_MsrA_dom"/>
</dbReference>
<evidence type="ECO:0000256" key="3">
    <source>
        <dbReference type="ARBA" id="ARBA00023002"/>
    </source>
</evidence>
<evidence type="ECO:0000259" key="5">
    <source>
        <dbReference type="Pfam" id="PF01625"/>
    </source>
</evidence>
<dbReference type="InterPro" id="IPR036509">
    <property type="entry name" value="Met_Sox_Rdtase_MsrA_sf"/>
</dbReference>
<keyword evidence="7" id="KW-1185">Reference proteome</keyword>
<evidence type="ECO:0000313" key="7">
    <source>
        <dbReference type="Proteomes" id="UP000789342"/>
    </source>
</evidence>
<dbReference type="GO" id="GO:0008113">
    <property type="term" value="F:peptide-methionine (S)-S-oxide reductase activity"/>
    <property type="evidence" value="ECO:0007669"/>
    <property type="project" value="UniProtKB-EC"/>
</dbReference>
<dbReference type="PANTHER" id="PTHR43774">
    <property type="entry name" value="PEPTIDE METHIONINE SULFOXIDE REDUCTASE"/>
    <property type="match status" value="1"/>
</dbReference>
<dbReference type="EC" id="1.8.4.11" evidence="2"/>
<dbReference type="OrthoDB" id="77405at2759"/>
<keyword evidence="3" id="KW-0560">Oxidoreductase</keyword>
<evidence type="ECO:0000256" key="2">
    <source>
        <dbReference type="ARBA" id="ARBA00012502"/>
    </source>
</evidence>